<evidence type="ECO:0000259" key="3">
    <source>
        <dbReference type="PROSITE" id="PS50041"/>
    </source>
</evidence>
<dbReference type="InterPro" id="IPR050111">
    <property type="entry name" value="C-type_lectin/snaclec_domain"/>
</dbReference>
<evidence type="ECO:0000256" key="1">
    <source>
        <dbReference type="ARBA" id="ARBA00022734"/>
    </source>
</evidence>
<dbReference type="RefSeq" id="XP_051271829.1">
    <property type="nucleotide sequence ID" value="XM_051415869.1"/>
</dbReference>
<keyword evidence="2" id="KW-1133">Transmembrane helix</keyword>
<dbReference type="InterPro" id="IPR016187">
    <property type="entry name" value="CTDL_fold"/>
</dbReference>
<keyword evidence="2" id="KW-0472">Membrane</keyword>
<dbReference type="SUPFAM" id="SSF56436">
    <property type="entry name" value="C-type lectin-like"/>
    <property type="match status" value="1"/>
</dbReference>
<evidence type="ECO:0000313" key="5">
    <source>
        <dbReference type="Proteomes" id="UP000694389"/>
    </source>
</evidence>
<dbReference type="GeneID" id="127372305"/>
<dbReference type="AlphaFoldDB" id="A0A8P4KP49"/>
<organism evidence="4 5">
    <name type="scientific">Dicentrarchus labrax</name>
    <name type="common">European seabass</name>
    <name type="synonym">Morone labrax</name>
    <dbReference type="NCBI Taxonomy" id="13489"/>
    <lineage>
        <taxon>Eukaryota</taxon>
        <taxon>Metazoa</taxon>
        <taxon>Chordata</taxon>
        <taxon>Craniata</taxon>
        <taxon>Vertebrata</taxon>
        <taxon>Euteleostomi</taxon>
        <taxon>Actinopterygii</taxon>
        <taxon>Neopterygii</taxon>
        <taxon>Teleostei</taxon>
        <taxon>Neoteleostei</taxon>
        <taxon>Acanthomorphata</taxon>
        <taxon>Eupercaria</taxon>
        <taxon>Moronidae</taxon>
        <taxon>Dicentrarchus</taxon>
    </lineage>
</organism>
<dbReference type="PANTHER" id="PTHR22803">
    <property type="entry name" value="MANNOSE, PHOSPHOLIPASE, LECTIN RECEPTOR RELATED"/>
    <property type="match status" value="1"/>
</dbReference>
<dbReference type="Ensembl" id="ENSDLAT00005074205.1">
    <property type="protein sequence ID" value="ENSDLAP00005081565.1"/>
    <property type="gene ID" value="ENSDLAG00005027116.1"/>
</dbReference>
<proteinExistence type="predicted"/>
<dbReference type="CDD" id="cd03590">
    <property type="entry name" value="CLECT_DC-SIGN_like"/>
    <property type="match status" value="1"/>
</dbReference>
<dbReference type="GeneTree" id="ENSGT01030000234575"/>
<evidence type="ECO:0000256" key="2">
    <source>
        <dbReference type="SAM" id="Phobius"/>
    </source>
</evidence>
<dbReference type="Proteomes" id="UP000694389">
    <property type="component" value="Unassembled WGS sequence"/>
</dbReference>
<dbReference type="InterPro" id="IPR033989">
    <property type="entry name" value="CD209-like_CTLD"/>
</dbReference>
<name>A0A8P4KP49_DICLA</name>
<reference evidence="4" key="1">
    <citation type="submission" date="2025-08" db="UniProtKB">
        <authorList>
            <consortium name="Ensembl"/>
        </authorList>
    </citation>
    <scope>IDENTIFICATION</scope>
</reference>
<dbReference type="GO" id="GO:0030246">
    <property type="term" value="F:carbohydrate binding"/>
    <property type="evidence" value="ECO:0007669"/>
    <property type="project" value="UniProtKB-KW"/>
</dbReference>
<dbReference type="PROSITE" id="PS50041">
    <property type="entry name" value="C_TYPE_LECTIN_2"/>
    <property type="match status" value="1"/>
</dbReference>
<dbReference type="InterPro" id="IPR001304">
    <property type="entry name" value="C-type_lectin-like"/>
</dbReference>
<reference evidence="4" key="2">
    <citation type="submission" date="2025-09" db="UniProtKB">
        <authorList>
            <consortium name="Ensembl"/>
        </authorList>
    </citation>
    <scope>IDENTIFICATION</scope>
</reference>
<feature type="transmembrane region" description="Helical" evidence="2">
    <location>
        <begin position="67"/>
        <end position="88"/>
    </location>
</feature>
<dbReference type="Gene3D" id="3.10.100.10">
    <property type="entry name" value="Mannose-Binding Protein A, subunit A"/>
    <property type="match status" value="1"/>
</dbReference>
<feature type="domain" description="C-type lectin" evidence="3">
    <location>
        <begin position="150"/>
        <end position="280"/>
    </location>
</feature>
<sequence>MSEADGIVYSDVKFTRTKRNTRGTTSSEAEPTYSEVRILKTHPSTELPGSQQHPVSNGGSKVTPERVVIVVLSALLAAAVIALGFTSLDNMHTKQSFQTLRDELEAVKRNLTERHCEVKSYNTVQQTSPQPPVVKENDPCLKCERGWEQDGRQCYYFSIDLLTWSESRDKCRQKGGDLVQIDSRDEQTFLELKVREKMKNDGDMFWIGLTDSEKEGTWLWVNGSPLNERLTFWSASGPDNWAVYNPDGEDCVMMGKKAGAPDLKCWFDEFCKYTRRSICEKPAETGHFTLQCV</sequence>
<keyword evidence="5" id="KW-1185">Reference proteome</keyword>
<protein>
    <recommendedName>
        <fullName evidence="3">C-type lectin domain-containing protein</fullName>
    </recommendedName>
</protein>
<accession>A0A8P4KP49</accession>
<dbReference type="OMA" id="WIAYDTH"/>
<dbReference type="InterPro" id="IPR016186">
    <property type="entry name" value="C-type_lectin-like/link_sf"/>
</dbReference>
<keyword evidence="1" id="KW-0430">Lectin</keyword>
<dbReference type="SMART" id="SM00034">
    <property type="entry name" value="CLECT"/>
    <property type="match status" value="1"/>
</dbReference>
<keyword evidence="2" id="KW-0812">Transmembrane</keyword>
<evidence type="ECO:0000313" key="4">
    <source>
        <dbReference type="Ensembl" id="ENSDLAP00005081565.1"/>
    </source>
</evidence>
<gene>
    <name evidence="4" type="primary">LOC127372305</name>
</gene>
<dbReference type="OrthoDB" id="2142683at2759"/>
<dbReference type="Pfam" id="PF00059">
    <property type="entry name" value="Lectin_C"/>
    <property type="match status" value="1"/>
</dbReference>